<keyword evidence="1" id="KW-0808">Transferase</keyword>
<keyword evidence="4" id="KW-0067">ATP-binding</keyword>
<evidence type="ECO:0000313" key="6">
    <source>
        <dbReference type="EMBL" id="KAJ7021649.1"/>
    </source>
</evidence>
<dbReference type="GO" id="GO:0005524">
    <property type="term" value="F:ATP binding"/>
    <property type="evidence" value="ECO:0007669"/>
    <property type="project" value="UniProtKB-KW"/>
</dbReference>
<feature type="non-terminal residue" evidence="6">
    <location>
        <position position="208"/>
    </location>
</feature>
<sequence length="208" mass="23131">WSALDHPNVLRFLGTSLDLALSPALITPFYGSGSIMKYLTGTPRSSQERLGFVQGIARGLAYHHSQSIVHGNLTTVKFLVSDAGLPVICGYGLASISSHLAKNTTTSSSKRFTAPEYLVDESTRRTTPGDVYSFSMVLLEVMSGVRPYDNIPHELNVVFHVLPGGRPSRSDNPRFVTDHFWRFLEGLWHHQPTLRPEMDHVILMLQSL</sequence>
<evidence type="ECO:0000256" key="4">
    <source>
        <dbReference type="ARBA" id="ARBA00022840"/>
    </source>
</evidence>
<keyword evidence="3 6" id="KW-0418">Kinase</keyword>
<dbReference type="InterPro" id="IPR000719">
    <property type="entry name" value="Prot_kinase_dom"/>
</dbReference>
<organism evidence="6 7">
    <name type="scientific">Mycena alexandri</name>
    <dbReference type="NCBI Taxonomy" id="1745969"/>
    <lineage>
        <taxon>Eukaryota</taxon>
        <taxon>Fungi</taxon>
        <taxon>Dikarya</taxon>
        <taxon>Basidiomycota</taxon>
        <taxon>Agaricomycotina</taxon>
        <taxon>Agaricomycetes</taxon>
        <taxon>Agaricomycetidae</taxon>
        <taxon>Agaricales</taxon>
        <taxon>Marasmiineae</taxon>
        <taxon>Mycenaceae</taxon>
        <taxon>Mycena</taxon>
    </lineage>
</organism>
<protein>
    <submittedName>
        <fullName evidence="6">Kinase-like domain-containing protein</fullName>
    </submittedName>
</protein>
<evidence type="ECO:0000259" key="5">
    <source>
        <dbReference type="PROSITE" id="PS50011"/>
    </source>
</evidence>
<comment type="caution">
    <text evidence="6">The sequence shown here is derived from an EMBL/GenBank/DDBJ whole genome shotgun (WGS) entry which is preliminary data.</text>
</comment>
<dbReference type="Pfam" id="PF07714">
    <property type="entry name" value="PK_Tyr_Ser-Thr"/>
    <property type="match status" value="1"/>
</dbReference>
<dbReference type="InterPro" id="IPR001245">
    <property type="entry name" value="Ser-Thr/Tyr_kinase_cat_dom"/>
</dbReference>
<evidence type="ECO:0000256" key="1">
    <source>
        <dbReference type="ARBA" id="ARBA00022679"/>
    </source>
</evidence>
<dbReference type="InterPro" id="IPR011009">
    <property type="entry name" value="Kinase-like_dom_sf"/>
</dbReference>
<dbReference type="SUPFAM" id="SSF56112">
    <property type="entry name" value="Protein kinase-like (PK-like)"/>
    <property type="match status" value="1"/>
</dbReference>
<dbReference type="EMBL" id="JARJCM010000226">
    <property type="protein sequence ID" value="KAJ7021649.1"/>
    <property type="molecule type" value="Genomic_DNA"/>
</dbReference>
<dbReference type="PANTHER" id="PTHR44329">
    <property type="entry name" value="SERINE/THREONINE-PROTEIN KINASE TNNI3K-RELATED"/>
    <property type="match status" value="1"/>
</dbReference>
<evidence type="ECO:0000256" key="3">
    <source>
        <dbReference type="ARBA" id="ARBA00022777"/>
    </source>
</evidence>
<proteinExistence type="predicted"/>
<dbReference type="PANTHER" id="PTHR44329:SF288">
    <property type="entry name" value="MITOGEN-ACTIVATED PROTEIN KINASE KINASE KINASE 20"/>
    <property type="match status" value="1"/>
</dbReference>
<dbReference type="Proteomes" id="UP001218188">
    <property type="component" value="Unassembled WGS sequence"/>
</dbReference>
<keyword evidence="2" id="KW-0547">Nucleotide-binding</keyword>
<reference evidence="6" key="1">
    <citation type="submission" date="2023-03" db="EMBL/GenBank/DDBJ databases">
        <title>Massive genome expansion in bonnet fungi (Mycena s.s.) driven by repeated elements and novel gene families across ecological guilds.</title>
        <authorList>
            <consortium name="Lawrence Berkeley National Laboratory"/>
            <person name="Harder C.B."/>
            <person name="Miyauchi S."/>
            <person name="Viragh M."/>
            <person name="Kuo A."/>
            <person name="Thoen E."/>
            <person name="Andreopoulos B."/>
            <person name="Lu D."/>
            <person name="Skrede I."/>
            <person name="Drula E."/>
            <person name="Henrissat B."/>
            <person name="Morin E."/>
            <person name="Kohler A."/>
            <person name="Barry K."/>
            <person name="LaButti K."/>
            <person name="Morin E."/>
            <person name="Salamov A."/>
            <person name="Lipzen A."/>
            <person name="Mereny Z."/>
            <person name="Hegedus B."/>
            <person name="Baldrian P."/>
            <person name="Stursova M."/>
            <person name="Weitz H."/>
            <person name="Taylor A."/>
            <person name="Grigoriev I.V."/>
            <person name="Nagy L.G."/>
            <person name="Martin F."/>
            <person name="Kauserud H."/>
        </authorList>
    </citation>
    <scope>NUCLEOTIDE SEQUENCE</scope>
    <source>
        <strain evidence="6">CBHHK200</strain>
    </source>
</reference>
<dbReference type="GO" id="GO:0004674">
    <property type="term" value="F:protein serine/threonine kinase activity"/>
    <property type="evidence" value="ECO:0007669"/>
    <property type="project" value="TreeGrafter"/>
</dbReference>
<dbReference type="Gene3D" id="1.10.510.10">
    <property type="entry name" value="Transferase(Phosphotransferase) domain 1"/>
    <property type="match status" value="1"/>
</dbReference>
<dbReference type="PROSITE" id="PS50011">
    <property type="entry name" value="PROTEIN_KINASE_DOM"/>
    <property type="match status" value="1"/>
</dbReference>
<gene>
    <name evidence="6" type="ORF">C8F04DRAFT_972445</name>
</gene>
<feature type="domain" description="Protein kinase" evidence="5">
    <location>
        <begin position="1"/>
        <end position="208"/>
    </location>
</feature>
<dbReference type="InterPro" id="IPR051681">
    <property type="entry name" value="Ser/Thr_Kinases-Pseudokinases"/>
</dbReference>
<evidence type="ECO:0000256" key="2">
    <source>
        <dbReference type="ARBA" id="ARBA00022741"/>
    </source>
</evidence>
<name>A0AAD6S5L2_9AGAR</name>
<accession>A0AAD6S5L2</accession>
<evidence type="ECO:0000313" key="7">
    <source>
        <dbReference type="Proteomes" id="UP001218188"/>
    </source>
</evidence>
<dbReference type="AlphaFoldDB" id="A0AAD6S5L2"/>
<keyword evidence="7" id="KW-1185">Reference proteome</keyword>